<gene>
    <name evidence="1" type="ORF">TM448A00172_0035</name>
    <name evidence="2" type="ORF">TM448B00344_0021</name>
</gene>
<accession>A0A6H1ZAZ0</accession>
<dbReference type="EMBL" id="MT144612">
    <property type="protein sequence ID" value="QJH95075.1"/>
    <property type="molecule type" value="Genomic_DNA"/>
</dbReference>
<sequence>MGGRGSFNKESNMYGQNVTERYLGEKIVTVNCTEASLKRKQENDEVVTVQYVGVLFTVKARALTENRED</sequence>
<organism evidence="1">
    <name type="scientific">viral metagenome</name>
    <dbReference type="NCBI Taxonomy" id="1070528"/>
    <lineage>
        <taxon>unclassified sequences</taxon>
        <taxon>metagenomes</taxon>
        <taxon>organismal metagenomes</taxon>
    </lineage>
</organism>
<dbReference type="EMBL" id="MT143985">
    <property type="protein sequence ID" value="QJA45076.1"/>
    <property type="molecule type" value="Genomic_DNA"/>
</dbReference>
<protein>
    <submittedName>
        <fullName evidence="1">Uncharacterized protein</fullName>
    </submittedName>
</protein>
<name>A0A6H1ZAZ0_9ZZZZ</name>
<reference evidence="1" key="1">
    <citation type="submission" date="2020-03" db="EMBL/GenBank/DDBJ databases">
        <title>The deep terrestrial virosphere.</title>
        <authorList>
            <person name="Holmfeldt K."/>
            <person name="Nilsson E."/>
            <person name="Simone D."/>
            <person name="Lopez-Fernandez M."/>
            <person name="Wu X."/>
            <person name="de Brujin I."/>
            <person name="Lundin D."/>
            <person name="Andersson A."/>
            <person name="Bertilsson S."/>
            <person name="Dopson M."/>
        </authorList>
    </citation>
    <scope>NUCLEOTIDE SEQUENCE</scope>
    <source>
        <strain evidence="1">TM448A00172</strain>
        <strain evidence="2">TM448B00344</strain>
    </source>
</reference>
<proteinExistence type="predicted"/>
<dbReference type="AlphaFoldDB" id="A0A6H1ZAZ0"/>
<evidence type="ECO:0000313" key="1">
    <source>
        <dbReference type="EMBL" id="QJA45076.1"/>
    </source>
</evidence>
<evidence type="ECO:0000313" key="2">
    <source>
        <dbReference type="EMBL" id="QJH95075.1"/>
    </source>
</evidence>